<name>A0ABW6SPW9_9ACTN</name>
<keyword evidence="5 7" id="KW-1133">Transmembrane helix</keyword>
<evidence type="ECO:0000256" key="1">
    <source>
        <dbReference type="ARBA" id="ARBA00004651"/>
    </source>
</evidence>
<evidence type="ECO:0000256" key="5">
    <source>
        <dbReference type="ARBA" id="ARBA00022989"/>
    </source>
</evidence>
<comment type="caution">
    <text evidence="8">The sequence shown here is derived from an EMBL/GenBank/DDBJ whole genome shotgun (WGS) entry which is preliminary data.</text>
</comment>
<dbReference type="InterPro" id="IPR003317">
    <property type="entry name" value="Cyt-d_oxidase_su2"/>
</dbReference>
<evidence type="ECO:0000256" key="6">
    <source>
        <dbReference type="ARBA" id="ARBA00023136"/>
    </source>
</evidence>
<evidence type="ECO:0000313" key="8">
    <source>
        <dbReference type="EMBL" id="MFF3666936.1"/>
    </source>
</evidence>
<feature type="transmembrane region" description="Helical" evidence="7">
    <location>
        <begin position="145"/>
        <end position="167"/>
    </location>
</feature>
<keyword evidence="6 7" id="KW-0472">Membrane</keyword>
<gene>
    <name evidence="8" type="ORF">ACFYXI_15165</name>
</gene>
<organism evidence="8 9">
    <name type="scientific">Microtetraspora malaysiensis</name>
    <dbReference type="NCBI Taxonomy" id="161358"/>
    <lineage>
        <taxon>Bacteria</taxon>
        <taxon>Bacillati</taxon>
        <taxon>Actinomycetota</taxon>
        <taxon>Actinomycetes</taxon>
        <taxon>Streptosporangiales</taxon>
        <taxon>Streptosporangiaceae</taxon>
        <taxon>Microtetraspora</taxon>
    </lineage>
</organism>
<evidence type="ECO:0000256" key="7">
    <source>
        <dbReference type="SAM" id="Phobius"/>
    </source>
</evidence>
<protein>
    <submittedName>
        <fullName evidence="8">Cytochrome d ubiquinol oxidase subunit II</fullName>
    </submittedName>
</protein>
<evidence type="ECO:0000256" key="3">
    <source>
        <dbReference type="ARBA" id="ARBA00022475"/>
    </source>
</evidence>
<comment type="similarity">
    <text evidence="2">Belongs to the cytochrome ubiquinol oxidase subunit 2 family.</text>
</comment>
<comment type="subcellular location">
    <subcellularLocation>
        <location evidence="1">Cell membrane</location>
        <topology evidence="1">Multi-pass membrane protein</topology>
    </subcellularLocation>
</comment>
<proteinExistence type="inferred from homology"/>
<keyword evidence="4 7" id="KW-0812">Transmembrane</keyword>
<feature type="transmembrane region" description="Helical" evidence="7">
    <location>
        <begin position="48"/>
        <end position="67"/>
    </location>
</feature>
<feature type="transmembrane region" description="Helical" evidence="7">
    <location>
        <begin position="112"/>
        <end position="133"/>
    </location>
</feature>
<dbReference type="PANTHER" id="PTHR43141:SF4">
    <property type="entry name" value="CYTOCHROME BD2 SUBUNIT II"/>
    <property type="match status" value="1"/>
</dbReference>
<feature type="transmembrane region" description="Helical" evidence="7">
    <location>
        <begin position="73"/>
        <end position="91"/>
    </location>
</feature>
<feature type="transmembrane region" description="Helical" evidence="7">
    <location>
        <begin position="6"/>
        <end position="27"/>
    </location>
</feature>
<feature type="transmembrane region" description="Helical" evidence="7">
    <location>
        <begin position="220"/>
        <end position="245"/>
    </location>
</feature>
<dbReference type="Proteomes" id="UP001602013">
    <property type="component" value="Unassembled WGS sequence"/>
</dbReference>
<sequence>MEILLLAFYAVGYFVLGGADIGVGMLLPYLGRTADERRRVLSTITPLFLGNEVWLVAVAGVLTGAFPLLEGRLLSGLYPVVVALLIGWIVRDVGLWTRGRVDRAAWRATCDTAVVAGSWTVVLSWGWMFAGFLCGVVDRPLTEPAALLGIPAIAVLFATHGLAFAALRLRGRLRTRARGLSGTSGAGVTFALTSGGVALLCVSAGLRLPLTQSTADPATLALLTPALLVLTPLLVAAQVWMWWMFTRPADARTLRSMETSN</sequence>
<dbReference type="PANTHER" id="PTHR43141">
    <property type="entry name" value="CYTOCHROME BD2 SUBUNIT II"/>
    <property type="match status" value="1"/>
</dbReference>
<keyword evidence="9" id="KW-1185">Reference proteome</keyword>
<reference evidence="8 9" key="1">
    <citation type="submission" date="2024-10" db="EMBL/GenBank/DDBJ databases">
        <title>The Natural Products Discovery Center: Release of the First 8490 Sequenced Strains for Exploring Actinobacteria Biosynthetic Diversity.</title>
        <authorList>
            <person name="Kalkreuter E."/>
            <person name="Kautsar S.A."/>
            <person name="Yang D."/>
            <person name="Bader C.D."/>
            <person name="Teijaro C.N."/>
            <person name="Fluegel L."/>
            <person name="Davis C.M."/>
            <person name="Simpson J.R."/>
            <person name="Lauterbach L."/>
            <person name="Steele A.D."/>
            <person name="Gui C."/>
            <person name="Meng S."/>
            <person name="Li G."/>
            <person name="Viehrig K."/>
            <person name="Ye F."/>
            <person name="Su P."/>
            <person name="Kiefer A.F."/>
            <person name="Nichols A."/>
            <person name="Cepeda A.J."/>
            <person name="Yan W."/>
            <person name="Fan B."/>
            <person name="Jiang Y."/>
            <person name="Adhikari A."/>
            <person name="Zheng C.-J."/>
            <person name="Schuster L."/>
            <person name="Cowan T.M."/>
            <person name="Smanski M.J."/>
            <person name="Chevrette M.G."/>
            <person name="De Carvalho L.P.S."/>
            <person name="Shen B."/>
        </authorList>
    </citation>
    <scope>NUCLEOTIDE SEQUENCE [LARGE SCALE GENOMIC DNA]</scope>
    <source>
        <strain evidence="8 9">NPDC002173</strain>
    </source>
</reference>
<keyword evidence="3" id="KW-1003">Cell membrane</keyword>
<evidence type="ECO:0000313" key="9">
    <source>
        <dbReference type="Proteomes" id="UP001602013"/>
    </source>
</evidence>
<dbReference type="Pfam" id="PF02322">
    <property type="entry name" value="Cyt_bd_oxida_II"/>
    <property type="match status" value="1"/>
</dbReference>
<accession>A0ABW6SPW9</accession>
<dbReference type="RefSeq" id="WP_387411678.1">
    <property type="nucleotide sequence ID" value="NZ_JBIASD010000008.1"/>
</dbReference>
<dbReference type="EMBL" id="JBIASD010000008">
    <property type="protein sequence ID" value="MFF3666936.1"/>
    <property type="molecule type" value="Genomic_DNA"/>
</dbReference>
<evidence type="ECO:0000256" key="2">
    <source>
        <dbReference type="ARBA" id="ARBA00007543"/>
    </source>
</evidence>
<evidence type="ECO:0000256" key="4">
    <source>
        <dbReference type="ARBA" id="ARBA00022692"/>
    </source>
</evidence>
<feature type="transmembrane region" description="Helical" evidence="7">
    <location>
        <begin position="188"/>
        <end position="208"/>
    </location>
</feature>